<feature type="compositionally biased region" description="Polar residues" evidence="1">
    <location>
        <begin position="361"/>
        <end position="384"/>
    </location>
</feature>
<evidence type="ECO:0000313" key="4">
    <source>
        <dbReference type="Proteomes" id="UP001634007"/>
    </source>
</evidence>
<name>A0ABD3JZY8_EUCGL</name>
<feature type="compositionally biased region" description="Acidic residues" evidence="1">
    <location>
        <begin position="17"/>
        <end position="42"/>
    </location>
</feature>
<feature type="compositionally biased region" description="Low complexity" evidence="1">
    <location>
        <begin position="43"/>
        <end position="55"/>
    </location>
</feature>
<dbReference type="PROSITE" id="PS50858">
    <property type="entry name" value="BSD"/>
    <property type="match status" value="1"/>
</dbReference>
<keyword evidence="4" id="KW-1185">Reference proteome</keyword>
<feature type="region of interest" description="Disordered" evidence="1">
    <location>
        <begin position="1"/>
        <end position="174"/>
    </location>
</feature>
<feature type="compositionally biased region" description="Acidic residues" evidence="1">
    <location>
        <begin position="413"/>
        <end position="428"/>
    </location>
</feature>
<feature type="compositionally biased region" description="Basic and acidic residues" evidence="1">
    <location>
        <begin position="133"/>
        <end position="145"/>
    </location>
</feature>
<gene>
    <name evidence="3" type="ORF">ACJRO7_022503</name>
</gene>
<dbReference type="PANTHER" id="PTHR31923:SF27">
    <property type="entry name" value="BSD DOMAIN-CONTAINING PROTEIN"/>
    <property type="match status" value="1"/>
</dbReference>
<organism evidence="3 4">
    <name type="scientific">Eucalyptus globulus</name>
    <name type="common">Tasmanian blue gum</name>
    <dbReference type="NCBI Taxonomy" id="34317"/>
    <lineage>
        <taxon>Eukaryota</taxon>
        <taxon>Viridiplantae</taxon>
        <taxon>Streptophyta</taxon>
        <taxon>Embryophyta</taxon>
        <taxon>Tracheophyta</taxon>
        <taxon>Spermatophyta</taxon>
        <taxon>Magnoliopsida</taxon>
        <taxon>eudicotyledons</taxon>
        <taxon>Gunneridae</taxon>
        <taxon>Pentapetalae</taxon>
        <taxon>rosids</taxon>
        <taxon>malvids</taxon>
        <taxon>Myrtales</taxon>
        <taxon>Myrtaceae</taxon>
        <taxon>Myrtoideae</taxon>
        <taxon>Eucalypteae</taxon>
        <taxon>Eucalyptus</taxon>
    </lineage>
</organism>
<dbReference type="Gene3D" id="1.10.3970.10">
    <property type="entry name" value="BSD domain"/>
    <property type="match status" value="1"/>
</dbReference>
<dbReference type="SMART" id="SM00751">
    <property type="entry name" value="BSD"/>
    <property type="match status" value="1"/>
</dbReference>
<dbReference type="Pfam" id="PF03909">
    <property type="entry name" value="BSD"/>
    <property type="match status" value="1"/>
</dbReference>
<accession>A0ABD3JZY8</accession>
<comment type="caution">
    <text evidence="3">The sequence shown here is derived from an EMBL/GenBank/DDBJ whole genome shotgun (WGS) entry which is preliminary data.</text>
</comment>
<feature type="compositionally biased region" description="Low complexity" evidence="1">
    <location>
        <begin position="67"/>
        <end position="78"/>
    </location>
</feature>
<feature type="compositionally biased region" description="Pro residues" evidence="1">
    <location>
        <begin position="79"/>
        <end position="89"/>
    </location>
</feature>
<sequence>MAWLARSLADSLRLDGGDDDEADDEEEEEEEDDEEGEEDGAASDDAAPTSPAAGPNGHFSPRDQNRPIAGGAEIEPPAGGAPPPPPPPRGVKEDLTELTQTFTRQLWGVANFLAPPPSQPSTPSPLSNPPADEWSRLEDPDRADRGGGGGGGRGERSSDAASGSRSDAAEMDPKLEAIESGSEIGEEDEDLGEEESACGDAAGVTDEVLAFARNISMHPETWLDFPLDSEDDLDDFKMSVAQREHALAIEQLAPRLRALRIEFSPCHMTESYFWKVYFVLLHSRLDKHDAEILSTPQVVEARKMWMQELQKQTNTENDWYGRRIYHMKESSDMLQEDILPGSPGYMHSAGMAYRTNDFEPSKSSASRFSDTEKCPSTSSGTHVTCESVAEENAVQSKDKDLPLGGSTKMPVQDFDDGDDDDWPEEEDSDLLGYNAGVLTMGMEEDISFSDLEDNEDVCIPIKSKPVS</sequence>
<dbReference type="InterPro" id="IPR005607">
    <property type="entry name" value="BSD_dom"/>
</dbReference>
<protein>
    <recommendedName>
        <fullName evidence="2">BSD domain-containing protein</fullName>
    </recommendedName>
</protein>
<reference evidence="3 4" key="1">
    <citation type="submission" date="2024-11" db="EMBL/GenBank/DDBJ databases">
        <title>Chromosome-level genome assembly of Eucalyptus globulus Labill. provides insights into its genome evolution.</title>
        <authorList>
            <person name="Li X."/>
        </authorList>
    </citation>
    <scope>NUCLEOTIDE SEQUENCE [LARGE SCALE GENOMIC DNA]</scope>
    <source>
        <strain evidence="3">CL2024</strain>
        <tissue evidence="3">Fresh tender leaves</tissue>
    </source>
</reference>
<evidence type="ECO:0000259" key="2">
    <source>
        <dbReference type="PROSITE" id="PS50858"/>
    </source>
</evidence>
<dbReference type="SUPFAM" id="SSF140383">
    <property type="entry name" value="BSD domain-like"/>
    <property type="match status" value="1"/>
</dbReference>
<feature type="region of interest" description="Disordered" evidence="1">
    <location>
        <begin position="358"/>
        <end position="428"/>
    </location>
</feature>
<dbReference type="InterPro" id="IPR035925">
    <property type="entry name" value="BSD_dom_sf"/>
</dbReference>
<dbReference type="EMBL" id="JBJKBG010000006">
    <property type="protein sequence ID" value="KAL3732988.1"/>
    <property type="molecule type" value="Genomic_DNA"/>
</dbReference>
<dbReference type="Proteomes" id="UP001634007">
    <property type="component" value="Unassembled WGS sequence"/>
</dbReference>
<dbReference type="PANTHER" id="PTHR31923">
    <property type="entry name" value="BSD DOMAIN-CONTAINING PROTEIN"/>
    <property type="match status" value="1"/>
</dbReference>
<evidence type="ECO:0000313" key="3">
    <source>
        <dbReference type="EMBL" id="KAL3732988.1"/>
    </source>
</evidence>
<evidence type="ECO:0000256" key="1">
    <source>
        <dbReference type="SAM" id="MobiDB-lite"/>
    </source>
</evidence>
<feature type="domain" description="BSD" evidence="2">
    <location>
        <begin position="241"/>
        <end position="285"/>
    </location>
</feature>
<proteinExistence type="predicted"/>
<feature type="compositionally biased region" description="Pro residues" evidence="1">
    <location>
        <begin position="114"/>
        <end position="128"/>
    </location>
</feature>
<dbReference type="AlphaFoldDB" id="A0ABD3JZY8"/>